<dbReference type="Proteomes" id="UP000490060">
    <property type="component" value="Unassembled WGS sequence"/>
</dbReference>
<proteinExistence type="predicted"/>
<dbReference type="InterPro" id="IPR001995">
    <property type="entry name" value="Peptidase_A2_cat"/>
</dbReference>
<dbReference type="Pfam" id="PF17820">
    <property type="entry name" value="PDZ_6"/>
    <property type="match status" value="1"/>
</dbReference>
<gene>
    <name evidence="4" type="ORF">TNO010_520032</name>
</gene>
<protein>
    <recommendedName>
        <fullName evidence="3">Peptidase A2 domain-containing protein</fullName>
    </recommendedName>
</protein>
<evidence type="ECO:0000256" key="2">
    <source>
        <dbReference type="SAM" id="SignalP"/>
    </source>
</evidence>
<reference evidence="4 5" key="1">
    <citation type="submission" date="2017-11" db="EMBL/GenBank/DDBJ databases">
        <authorList>
            <person name="Duchaud E."/>
        </authorList>
    </citation>
    <scope>NUCLEOTIDE SEQUENCE [LARGE SCALE GENOMIC DNA]</scope>
    <source>
        <strain evidence="4 5">TNO010</strain>
    </source>
</reference>
<dbReference type="Gene3D" id="2.40.70.10">
    <property type="entry name" value="Acid Proteases"/>
    <property type="match status" value="2"/>
</dbReference>
<dbReference type="EMBL" id="OENE01000048">
    <property type="protein sequence ID" value="SOU89647.1"/>
    <property type="molecule type" value="Genomic_DNA"/>
</dbReference>
<dbReference type="InterPro" id="IPR036034">
    <property type="entry name" value="PDZ_sf"/>
</dbReference>
<organism evidence="4 5">
    <name type="scientific">Tenacibaculum finnmarkense genomovar ulcerans</name>
    <dbReference type="NCBI Taxonomy" id="2781388"/>
    <lineage>
        <taxon>Bacteria</taxon>
        <taxon>Pseudomonadati</taxon>
        <taxon>Bacteroidota</taxon>
        <taxon>Flavobacteriia</taxon>
        <taxon>Flavobacteriales</taxon>
        <taxon>Flavobacteriaceae</taxon>
        <taxon>Tenacibaculum</taxon>
        <taxon>Tenacibaculum finnmarkense</taxon>
    </lineage>
</organism>
<name>A0A2I2MBZ7_9FLAO</name>
<keyword evidence="2" id="KW-0732">Signal</keyword>
<dbReference type="InterPro" id="IPR041489">
    <property type="entry name" value="PDZ_6"/>
</dbReference>
<evidence type="ECO:0000313" key="4">
    <source>
        <dbReference type="EMBL" id="SOU89647.1"/>
    </source>
</evidence>
<keyword evidence="1" id="KW-0378">Hydrolase</keyword>
<dbReference type="InterPro" id="IPR021109">
    <property type="entry name" value="Peptidase_aspartic_dom_sf"/>
</dbReference>
<dbReference type="InterPro" id="IPR001478">
    <property type="entry name" value="PDZ"/>
</dbReference>
<feature type="domain" description="Peptidase A2" evidence="3">
    <location>
        <begin position="57"/>
        <end position="146"/>
    </location>
</feature>
<dbReference type="SUPFAM" id="SSF50156">
    <property type="entry name" value="PDZ domain-like"/>
    <property type="match status" value="1"/>
</dbReference>
<dbReference type="GO" id="GO:0004190">
    <property type="term" value="F:aspartic-type endopeptidase activity"/>
    <property type="evidence" value="ECO:0007669"/>
    <property type="project" value="InterPro"/>
</dbReference>
<dbReference type="SMART" id="SM00228">
    <property type="entry name" value="PDZ"/>
    <property type="match status" value="1"/>
</dbReference>
<dbReference type="GO" id="GO:0006508">
    <property type="term" value="P:proteolysis"/>
    <property type="evidence" value="ECO:0007669"/>
    <property type="project" value="InterPro"/>
</dbReference>
<evidence type="ECO:0000313" key="5">
    <source>
        <dbReference type="Proteomes" id="UP000490060"/>
    </source>
</evidence>
<feature type="chain" id="PRO_5014137956" description="Peptidase A2 domain-containing protein" evidence="2">
    <location>
        <begin position="22"/>
        <end position="445"/>
    </location>
</feature>
<evidence type="ECO:0000259" key="3">
    <source>
        <dbReference type="PROSITE" id="PS50175"/>
    </source>
</evidence>
<feature type="signal peptide" evidence="2">
    <location>
        <begin position="1"/>
        <end position="21"/>
    </location>
</feature>
<dbReference type="RefSeq" id="WP_058885131.1">
    <property type="nucleotide sequence ID" value="NZ_OENE01000048.1"/>
</dbReference>
<dbReference type="Pfam" id="PF13650">
    <property type="entry name" value="Asp_protease_2"/>
    <property type="match status" value="1"/>
</dbReference>
<accession>A0A2I2MBZ7</accession>
<sequence length="445" mass="50231">MTLIKKISFFFAVFCSVISFSQNNFMFLGSQTKKQVVRFKLINNLIVMPVSVNGQKLSFILDTGVGNTLLFNLTKKDSLKLNNVKKVLLRGLGGGAPVTALISTKNELKLNTIVGNNQDLFVVLTEDFNLSAKMGTTIHGIIGYDLLKDVIAEINYKTSKIIFYNPKKYQQKKCRKCEAFPLRFYRKKPYIDVAVKVDTVGNLVTPVKMLIDTGGSDAMWLFENTKQVLKTPIKHFNDVLGEGLSGTVYGKRSKIPAILLGNYEIKTPTVSFLDKTSTINARRFKERNGSIGGAILKRFKVWIDYPNKKLLLKKNASLKKGFYYNMSGLQLIHDGQELVKEEVTAKSATADSHQNNGRIISLSTKYQYKFKPSFKIDQVLTDSPAGKAGLQKGDIIKKINNRAAYQYELGEIIAMFQQKPSKKIKMTVKRGEKNLKFEFRLKQRL</sequence>
<dbReference type="PROSITE" id="PS50175">
    <property type="entry name" value="ASP_PROT_RETROV"/>
    <property type="match status" value="1"/>
</dbReference>
<dbReference type="SUPFAM" id="SSF50630">
    <property type="entry name" value="Acid proteases"/>
    <property type="match status" value="1"/>
</dbReference>
<evidence type="ECO:0000256" key="1">
    <source>
        <dbReference type="ARBA" id="ARBA00022801"/>
    </source>
</evidence>
<dbReference type="Gene3D" id="2.30.42.10">
    <property type="match status" value="1"/>
</dbReference>
<dbReference type="AlphaFoldDB" id="A0A2I2MBZ7"/>